<comment type="caution">
    <text evidence="2">The sequence shown here is derived from an EMBL/GenBank/DDBJ whole genome shotgun (WGS) entry which is preliminary data.</text>
</comment>
<gene>
    <name evidence="2" type="ORF">NDI38_12470</name>
</gene>
<keyword evidence="3" id="KW-1185">Reference proteome</keyword>
<evidence type="ECO:0000256" key="1">
    <source>
        <dbReference type="SAM" id="MobiDB-lite"/>
    </source>
</evidence>
<evidence type="ECO:0000313" key="2">
    <source>
        <dbReference type="EMBL" id="MEP1059254.1"/>
    </source>
</evidence>
<reference evidence="2 3" key="1">
    <citation type="submission" date="2022-04" db="EMBL/GenBank/DDBJ databases">
        <title>Positive selection, recombination, and allopatry shape intraspecific diversity of widespread and dominant cyanobacteria.</title>
        <authorList>
            <person name="Wei J."/>
            <person name="Shu W."/>
            <person name="Hu C."/>
        </authorList>
    </citation>
    <scope>NUCLEOTIDE SEQUENCE [LARGE SCALE GENOMIC DNA]</scope>
    <source>
        <strain evidence="2 3">AS-A4</strain>
    </source>
</reference>
<dbReference type="EMBL" id="JAMPLM010000009">
    <property type="protein sequence ID" value="MEP1059254.1"/>
    <property type="molecule type" value="Genomic_DNA"/>
</dbReference>
<dbReference type="Proteomes" id="UP001476950">
    <property type="component" value="Unassembled WGS sequence"/>
</dbReference>
<proteinExistence type="predicted"/>
<name>A0ABV0KJ42_9CYAN</name>
<feature type="region of interest" description="Disordered" evidence="1">
    <location>
        <begin position="35"/>
        <end position="54"/>
    </location>
</feature>
<sequence length="54" mass="6495">MTHRTKLQSHYKDRRSHLPHRLFFNSQILNAPQEFCNGYQNPKRKQANDPNHPP</sequence>
<evidence type="ECO:0000313" key="3">
    <source>
        <dbReference type="Proteomes" id="UP001476950"/>
    </source>
</evidence>
<organism evidence="2 3">
    <name type="scientific">Stenomitos frigidus AS-A4</name>
    <dbReference type="NCBI Taxonomy" id="2933935"/>
    <lineage>
        <taxon>Bacteria</taxon>
        <taxon>Bacillati</taxon>
        <taxon>Cyanobacteriota</taxon>
        <taxon>Cyanophyceae</taxon>
        <taxon>Leptolyngbyales</taxon>
        <taxon>Leptolyngbyaceae</taxon>
        <taxon>Stenomitos</taxon>
    </lineage>
</organism>
<accession>A0ABV0KJ42</accession>
<protein>
    <submittedName>
        <fullName evidence="2">Uncharacterized protein</fullName>
    </submittedName>
</protein>